<evidence type="ECO:0000313" key="3">
    <source>
        <dbReference type="Proteomes" id="UP000033946"/>
    </source>
</evidence>
<comment type="caution">
    <text evidence="2">The sequence shown here is derived from an EMBL/GenBank/DDBJ whole genome shotgun (WGS) entry which is preliminary data.</text>
</comment>
<sequence>MKTLKKFAYVYGLLMLVVITTVSVTYAAFTDKASVLGATFSAGSADIKLLLDITKGVETSNLAEDLQGPTFSGIGPNWSADYLMKVYNNASSTLLLSSAANYETATDPDELRSYIYVEPFVWNDNGNGLLDAGELGQSYGKKTIVKWKTEGLSLGQAATGEVKALVLRFSTDTLPDTKQGKSGVFDFVFSSAGL</sequence>
<reference evidence="2 3" key="1">
    <citation type="journal article" date="2015" name="Nature">
        <title>rRNA introns, odd ribosomes, and small enigmatic genomes across a large radiation of phyla.</title>
        <authorList>
            <person name="Brown C.T."/>
            <person name="Hug L.A."/>
            <person name="Thomas B.C."/>
            <person name="Sharon I."/>
            <person name="Castelle C.J."/>
            <person name="Singh A."/>
            <person name="Wilkins M.J."/>
            <person name="Williams K.H."/>
            <person name="Banfield J.F."/>
        </authorList>
    </citation>
    <scope>NUCLEOTIDE SEQUENCE [LARGE SCALE GENOMIC DNA]</scope>
</reference>
<proteinExistence type="predicted"/>
<evidence type="ECO:0000313" key="2">
    <source>
        <dbReference type="EMBL" id="KKU49162.1"/>
    </source>
</evidence>
<protein>
    <recommendedName>
        <fullName evidence="4">Camelysin metallo-endopeptidase</fullName>
    </recommendedName>
</protein>
<feature type="transmembrane region" description="Helical" evidence="1">
    <location>
        <begin position="7"/>
        <end position="29"/>
    </location>
</feature>
<keyword evidence="1" id="KW-1133">Transmembrane helix</keyword>
<name>A0A0G1QW90_UNCKA</name>
<evidence type="ECO:0008006" key="4">
    <source>
        <dbReference type="Google" id="ProtNLM"/>
    </source>
</evidence>
<dbReference type="AlphaFoldDB" id="A0A0G1QW90"/>
<keyword evidence="1" id="KW-0472">Membrane</keyword>
<keyword evidence="1" id="KW-0812">Transmembrane</keyword>
<dbReference type="Proteomes" id="UP000033946">
    <property type="component" value="Unassembled WGS sequence"/>
</dbReference>
<evidence type="ECO:0000256" key="1">
    <source>
        <dbReference type="SAM" id="Phobius"/>
    </source>
</evidence>
<dbReference type="EMBL" id="LCNE01000005">
    <property type="protein sequence ID" value="KKU49162.1"/>
    <property type="molecule type" value="Genomic_DNA"/>
</dbReference>
<organism evidence="2 3">
    <name type="scientific">candidate division WWE3 bacterium GW2011_GWA2_46_9</name>
    <dbReference type="NCBI Taxonomy" id="1619111"/>
    <lineage>
        <taxon>Bacteria</taxon>
        <taxon>Katanobacteria</taxon>
    </lineage>
</organism>
<gene>
    <name evidence="2" type="ORF">UX69_C0005G0022</name>
</gene>
<accession>A0A0G1QW90</accession>